<feature type="domain" description="Fe/B12 periplasmic-binding" evidence="2">
    <location>
        <begin position="30"/>
        <end position="282"/>
    </location>
</feature>
<feature type="chain" id="PRO_5046869481" evidence="1">
    <location>
        <begin position="25"/>
        <end position="292"/>
    </location>
</feature>
<dbReference type="Proteomes" id="UP001575181">
    <property type="component" value="Unassembled WGS sequence"/>
</dbReference>
<feature type="signal peptide" evidence="1">
    <location>
        <begin position="1"/>
        <end position="24"/>
    </location>
</feature>
<dbReference type="SUPFAM" id="SSF53807">
    <property type="entry name" value="Helical backbone' metal receptor"/>
    <property type="match status" value="1"/>
</dbReference>
<dbReference type="EMBL" id="JBGUAW010000004">
    <property type="protein sequence ID" value="MFA9460438.1"/>
    <property type="molecule type" value="Genomic_DNA"/>
</dbReference>
<evidence type="ECO:0000259" key="2">
    <source>
        <dbReference type="PROSITE" id="PS50983"/>
    </source>
</evidence>
<dbReference type="Pfam" id="PF01497">
    <property type="entry name" value="Peripla_BP_2"/>
    <property type="match status" value="1"/>
</dbReference>
<dbReference type="PROSITE" id="PS51257">
    <property type="entry name" value="PROKAR_LIPOPROTEIN"/>
    <property type="match status" value="1"/>
</dbReference>
<name>A0ABV4TSY7_9GAMM</name>
<dbReference type="PROSITE" id="PS50983">
    <property type="entry name" value="FE_B12_PBP"/>
    <property type="match status" value="1"/>
</dbReference>
<dbReference type="PANTHER" id="PTHR30535:SF34">
    <property type="entry name" value="MOLYBDATE-BINDING PROTEIN MOLA"/>
    <property type="match status" value="1"/>
</dbReference>
<gene>
    <name evidence="3" type="ORF">ACERLL_06300</name>
</gene>
<evidence type="ECO:0000313" key="3">
    <source>
        <dbReference type="EMBL" id="MFA9460438.1"/>
    </source>
</evidence>
<proteinExistence type="predicted"/>
<comment type="caution">
    <text evidence="3">The sequence shown here is derived from an EMBL/GenBank/DDBJ whole genome shotgun (WGS) entry which is preliminary data.</text>
</comment>
<reference evidence="3 4" key="1">
    <citation type="submission" date="2024-08" db="EMBL/GenBank/DDBJ databases">
        <title>Whole-genome sequencing of halo(alkali)philic microorganisms from hypersaline lakes.</title>
        <authorList>
            <person name="Sorokin D.Y."/>
            <person name="Merkel A.Y."/>
            <person name="Messina E."/>
            <person name="Yakimov M."/>
        </authorList>
    </citation>
    <scope>NUCLEOTIDE SEQUENCE [LARGE SCALE GENOMIC DNA]</scope>
    <source>
        <strain evidence="3 4">Cl-TMA</strain>
    </source>
</reference>
<dbReference type="PANTHER" id="PTHR30535">
    <property type="entry name" value="VITAMIN B12-BINDING PROTEIN"/>
    <property type="match status" value="1"/>
</dbReference>
<keyword evidence="1" id="KW-0732">Signal</keyword>
<keyword evidence="4" id="KW-1185">Reference proteome</keyword>
<dbReference type="InterPro" id="IPR002491">
    <property type="entry name" value="ABC_transptr_periplasmic_BD"/>
</dbReference>
<protein>
    <submittedName>
        <fullName evidence="3">ABC transporter substrate-binding protein</fullName>
    </submittedName>
</protein>
<dbReference type="RefSeq" id="WP_373655224.1">
    <property type="nucleotide sequence ID" value="NZ_JBGUAW010000004.1"/>
</dbReference>
<sequence length="292" mass="31688">MSGGRKGLAILAVLLGCLAGTARAAPEHPTVASINACTDQLVLKLADPEQVLTVSEYGRSPSFSYMAEAAARYPVNHGHAEEVLAHDPDLVISGPYTNRETSRRLATFGYSVVTLQSPDTFPGIRANIRKLAGLLGHPERGGRLIERMDRTLAAVAERLPPEERRLRTLALRPNGVTVGKGSLLDTIMHKAGLKNLGRALGAGSYREVPLEHLVRTRPDMLILAAFADGQPSLAQGILHHPVFDALETERQPVWLPGRLWTCGGWFNAEAVARLAEHAYGIRVPDPEERTVQ</sequence>
<evidence type="ECO:0000256" key="1">
    <source>
        <dbReference type="SAM" id="SignalP"/>
    </source>
</evidence>
<evidence type="ECO:0000313" key="4">
    <source>
        <dbReference type="Proteomes" id="UP001575181"/>
    </source>
</evidence>
<accession>A0ABV4TSY7</accession>
<dbReference type="Gene3D" id="3.40.50.1980">
    <property type="entry name" value="Nitrogenase molybdenum iron protein domain"/>
    <property type="match status" value="2"/>
</dbReference>
<organism evidence="3 4">
    <name type="scientific">Thiohalorhabdus methylotrophus</name>
    <dbReference type="NCBI Taxonomy" id="3242694"/>
    <lineage>
        <taxon>Bacteria</taxon>
        <taxon>Pseudomonadati</taxon>
        <taxon>Pseudomonadota</taxon>
        <taxon>Gammaproteobacteria</taxon>
        <taxon>Thiohalorhabdales</taxon>
        <taxon>Thiohalorhabdaceae</taxon>
        <taxon>Thiohalorhabdus</taxon>
    </lineage>
</organism>
<dbReference type="InterPro" id="IPR050902">
    <property type="entry name" value="ABC_Transporter_SBP"/>
</dbReference>